<evidence type="ECO:0000313" key="2">
    <source>
        <dbReference type="EMBL" id="AZA13960.1"/>
    </source>
</evidence>
<protein>
    <submittedName>
        <fullName evidence="2">Acetyltransferase (GNAT) family protein</fullName>
    </submittedName>
</protein>
<dbReference type="GO" id="GO:0016747">
    <property type="term" value="F:acyltransferase activity, transferring groups other than amino-acyl groups"/>
    <property type="evidence" value="ECO:0007669"/>
    <property type="project" value="InterPro"/>
</dbReference>
<evidence type="ECO:0000259" key="1">
    <source>
        <dbReference type="Pfam" id="PF13508"/>
    </source>
</evidence>
<proteinExistence type="predicted"/>
<dbReference type="RefSeq" id="WP_123928750.1">
    <property type="nucleotide sequence ID" value="NZ_CP033896.1"/>
</dbReference>
<keyword evidence="3" id="KW-1185">Reference proteome</keyword>
<dbReference type="AlphaFoldDB" id="A0A3G6JBD1"/>
<dbReference type="InterPro" id="IPR000182">
    <property type="entry name" value="GNAT_dom"/>
</dbReference>
<dbReference type="OrthoDB" id="3692150at2"/>
<dbReference type="KEGG" id="ccho:CCHOA_07840"/>
<organism evidence="2 3">
    <name type="scientific">Corynebacterium choanae</name>
    <dbReference type="NCBI Taxonomy" id="1862358"/>
    <lineage>
        <taxon>Bacteria</taxon>
        <taxon>Bacillati</taxon>
        <taxon>Actinomycetota</taxon>
        <taxon>Actinomycetes</taxon>
        <taxon>Mycobacteriales</taxon>
        <taxon>Corynebacteriaceae</taxon>
        <taxon>Corynebacterium</taxon>
    </lineage>
</organism>
<feature type="domain" description="N-acetyltransferase" evidence="1">
    <location>
        <begin position="59"/>
        <end position="162"/>
    </location>
</feature>
<dbReference type="Pfam" id="PF13508">
    <property type="entry name" value="Acetyltransf_7"/>
    <property type="match status" value="1"/>
</dbReference>
<sequence>MNVSVTAVDTATFRRCVPQLVDIYLTAMNYPRSLRADRIHSWQVASTREHHQAVIALDQETNRLVGCCWGVPGSPTSWWDHCVRSYTQRHPTELRQPASLLENYFELSEIHVLPAAQGHGVGKHMLQVFLSQITAPWVLLSTPEVEHEANAAFHLYRQFGFVDVLRNVTFSGDHRPFAILGLQQ</sequence>
<evidence type="ECO:0000313" key="3">
    <source>
        <dbReference type="Proteomes" id="UP000269019"/>
    </source>
</evidence>
<gene>
    <name evidence="2" type="ORF">CCHOA_07840</name>
</gene>
<dbReference type="Proteomes" id="UP000269019">
    <property type="component" value="Chromosome"/>
</dbReference>
<dbReference type="InterPro" id="IPR016181">
    <property type="entry name" value="Acyl_CoA_acyltransferase"/>
</dbReference>
<dbReference type="SUPFAM" id="SSF55729">
    <property type="entry name" value="Acyl-CoA N-acyltransferases (Nat)"/>
    <property type="match status" value="1"/>
</dbReference>
<reference evidence="2 3" key="1">
    <citation type="submission" date="2018-11" db="EMBL/GenBank/DDBJ databases">
        <authorList>
            <person name="Kleinhagauer T."/>
            <person name="Glaeser S.P."/>
            <person name="Spergser J."/>
            <person name="Ruckert C."/>
            <person name="Kaempfer P."/>
            <person name="Busse H.-J."/>
        </authorList>
    </citation>
    <scope>NUCLEOTIDE SEQUENCE [LARGE SCALE GENOMIC DNA]</scope>
    <source>
        <strain evidence="2 3">200CH</strain>
    </source>
</reference>
<dbReference type="EMBL" id="CP033896">
    <property type="protein sequence ID" value="AZA13960.1"/>
    <property type="molecule type" value="Genomic_DNA"/>
</dbReference>
<dbReference type="CDD" id="cd04301">
    <property type="entry name" value="NAT_SF"/>
    <property type="match status" value="1"/>
</dbReference>
<keyword evidence="2" id="KW-0808">Transferase</keyword>
<dbReference type="Gene3D" id="3.40.630.30">
    <property type="match status" value="1"/>
</dbReference>
<name>A0A3G6JBD1_9CORY</name>
<accession>A0A3G6JBD1</accession>